<evidence type="ECO:0000313" key="4">
    <source>
        <dbReference type="Proteomes" id="UP000014680"/>
    </source>
</evidence>
<dbReference type="OrthoDB" id="26122at2759"/>
<dbReference type="OMA" id="MGDEDIP"/>
<evidence type="ECO:0000259" key="2">
    <source>
        <dbReference type="Pfam" id="PF07534"/>
    </source>
</evidence>
<dbReference type="GeneID" id="14884607"/>
<evidence type="ECO:0000256" key="1">
    <source>
        <dbReference type="SAM" id="Coils"/>
    </source>
</evidence>
<protein>
    <recommendedName>
        <fullName evidence="2">TLDc domain-containing protein</fullName>
    </recommendedName>
</protein>
<dbReference type="EMBL" id="KB207048">
    <property type="protein sequence ID" value="ELP85629.1"/>
    <property type="molecule type" value="Genomic_DNA"/>
</dbReference>
<sequence>MGDEDIPDYETFKERIPQELRERVESTSLQKIKQIGTHITKLKTQVDTLKKKESTLLEQIGNVQDELKTVQQQKKDLEDIREQRRVQLKLLLTQNSETSPLFALNSWTSCDTFEKLFDSDEMPFNQRTFQSAIFGRQDVLGIIITASDDIFGSFHTQPIKITSPDMNWTSDENFFVFSLLRGGVPVYGFYKKRSGVYCKQRSIRMVYDDETFYRVNNAFYLRPYLFEKKGKTWDDFCKDYDDVEKGTSLADRLGFTPQRVLLYQCSQSK</sequence>
<dbReference type="KEGG" id="eiv:EIN_409180"/>
<feature type="coiled-coil region" evidence="1">
    <location>
        <begin position="39"/>
        <end position="87"/>
    </location>
</feature>
<reference evidence="3 4" key="1">
    <citation type="submission" date="2012-10" db="EMBL/GenBank/DDBJ databases">
        <authorList>
            <person name="Zafar N."/>
            <person name="Inman J."/>
            <person name="Hall N."/>
            <person name="Lorenzi H."/>
            <person name="Caler E."/>
        </authorList>
    </citation>
    <scope>NUCLEOTIDE SEQUENCE [LARGE SCALE GENOMIC DNA]</scope>
    <source>
        <strain evidence="3 4">IP1</strain>
    </source>
</reference>
<dbReference type="AlphaFoldDB" id="A0A0A1TWM4"/>
<dbReference type="RefSeq" id="XP_004184975.1">
    <property type="nucleotide sequence ID" value="XM_004184927.1"/>
</dbReference>
<accession>A0A0A1TWM4</accession>
<name>A0A0A1TWM4_ENTIV</name>
<proteinExistence type="predicted"/>
<gene>
    <name evidence="3" type="ORF">EIN_409180</name>
</gene>
<dbReference type="Proteomes" id="UP000014680">
    <property type="component" value="Unassembled WGS sequence"/>
</dbReference>
<keyword evidence="1" id="KW-0175">Coiled coil</keyword>
<dbReference type="Pfam" id="PF07534">
    <property type="entry name" value="TLD"/>
    <property type="match status" value="1"/>
</dbReference>
<dbReference type="InterPro" id="IPR006571">
    <property type="entry name" value="TLDc_dom"/>
</dbReference>
<feature type="domain" description="TLDc" evidence="2">
    <location>
        <begin position="106"/>
        <end position="192"/>
    </location>
</feature>
<keyword evidence="4" id="KW-1185">Reference proteome</keyword>
<organism evidence="3 4">
    <name type="scientific">Entamoeba invadens IP1</name>
    <dbReference type="NCBI Taxonomy" id="370355"/>
    <lineage>
        <taxon>Eukaryota</taxon>
        <taxon>Amoebozoa</taxon>
        <taxon>Evosea</taxon>
        <taxon>Archamoebae</taxon>
        <taxon>Mastigamoebida</taxon>
        <taxon>Entamoebidae</taxon>
        <taxon>Entamoeba</taxon>
    </lineage>
</organism>
<dbReference type="VEuPathDB" id="AmoebaDB:EIN_409180"/>
<evidence type="ECO:0000313" key="3">
    <source>
        <dbReference type="EMBL" id="ELP85629.1"/>
    </source>
</evidence>